<sequence length="249" mass="28011">MSNYPETFDPTGPASLADAYSYLNWTAVSAARILAEQPGTSWEQLPSLLGEKWGDLDWYQNNAWLADFYNAVYQYASSLPPVEIFAVDEMGEPATDMARLVDSVVQTWTTAAYQDEESDEQSYDEQDQWSSQDQWTGQDQWVEHDQWTGSDQWTGQEQWAEQGNGTGHEPAVGPHPTGAEYDPEAVTADEPDIAQQEPLSDIDPDVARQVLAKVLDDEADDLSEEDEKILATVLTVEKFQYLAREFELV</sequence>
<feature type="compositionally biased region" description="Low complexity" evidence="1">
    <location>
        <begin position="128"/>
        <end position="137"/>
    </location>
</feature>
<feature type="compositionally biased region" description="Polar residues" evidence="1">
    <location>
        <begin position="153"/>
        <end position="163"/>
    </location>
</feature>
<gene>
    <name evidence="2" type="ORF">GA0070618_0885</name>
</gene>
<feature type="region of interest" description="Disordered" evidence="1">
    <location>
        <begin position="114"/>
        <end position="137"/>
    </location>
</feature>
<organism evidence="2 3">
    <name type="scientific">Micromonospora echinospora</name>
    <name type="common">Micromonospora purpurea</name>
    <dbReference type="NCBI Taxonomy" id="1877"/>
    <lineage>
        <taxon>Bacteria</taxon>
        <taxon>Bacillati</taxon>
        <taxon>Actinomycetota</taxon>
        <taxon>Actinomycetes</taxon>
        <taxon>Micromonosporales</taxon>
        <taxon>Micromonosporaceae</taxon>
        <taxon>Micromonospora</taxon>
    </lineage>
</organism>
<feature type="compositionally biased region" description="Acidic residues" evidence="1">
    <location>
        <begin position="114"/>
        <end position="127"/>
    </location>
</feature>
<evidence type="ECO:0000313" key="3">
    <source>
        <dbReference type="Proteomes" id="UP000198253"/>
    </source>
</evidence>
<protein>
    <submittedName>
        <fullName evidence="2">Uncharacterized protein</fullName>
    </submittedName>
</protein>
<dbReference type="EMBL" id="LT607413">
    <property type="protein sequence ID" value="SCE78183.1"/>
    <property type="molecule type" value="Genomic_DNA"/>
</dbReference>
<dbReference type="AlphaFoldDB" id="A0A1C4V2M4"/>
<dbReference type="OrthoDB" id="3403906at2"/>
<evidence type="ECO:0000313" key="2">
    <source>
        <dbReference type="EMBL" id="SCE78183.1"/>
    </source>
</evidence>
<reference evidence="3" key="1">
    <citation type="submission" date="2016-06" db="EMBL/GenBank/DDBJ databases">
        <authorList>
            <person name="Varghese N."/>
            <person name="Submissions Spin"/>
        </authorList>
    </citation>
    <scope>NUCLEOTIDE SEQUENCE [LARGE SCALE GENOMIC DNA]</scope>
    <source>
        <strain evidence="3">DSM 43816</strain>
    </source>
</reference>
<dbReference type="Proteomes" id="UP000198253">
    <property type="component" value="Chromosome I"/>
</dbReference>
<keyword evidence="3" id="KW-1185">Reference proteome</keyword>
<evidence type="ECO:0000256" key="1">
    <source>
        <dbReference type="SAM" id="MobiDB-lite"/>
    </source>
</evidence>
<dbReference type="InParanoid" id="A0A1C4V2M4"/>
<accession>A0A1C4V2M4</accession>
<feature type="region of interest" description="Disordered" evidence="1">
    <location>
        <begin position="153"/>
        <end position="205"/>
    </location>
</feature>
<feature type="compositionally biased region" description="Acidic residues" evidence="1">
    <location>
        <begin position="181"/>
        <end position="192"/>
    </location>
</feature>
<dbReference type="RefSeq" id="WP_088980484.1">
    <property type="nucleotide sequence ID" value="NZ_LT607413.1"/>
</dbReference>
<proteinExistence type="predicted"/>
<name>A0A1C4V2M4_MICEC</name>